<dbReference type="RefSeq" id="XP_005791433.1">
    <property type="nucleotide sequence ID" value="XM_005791376.1"/>
</dbReference>
<evidence type="ECO:0000313" key="1">
    <source>
        <dbReference type="EnsemblProtists" id="EOD39004"/>
    </source>
</evidence>
<evidence type="ECO:0008006" key="3">
    <source>
        <dbReference type="Google" id="ProtNLM"/>
    </source>
</evidence>
<dbReference type="PaxDb" id="2903-EOD39004"/>
<proteinExistence type="predicted"/>
<dbReference type="KEGG" id="ehx:EMIHUDRAFT_223852"/>
<dbReference type="GeneID" id="17284275"/>
<organism evidence="1 2">
    <name type="scientific">Emiliania huxleyi (strain CCMP1516)</name>
    <dbReference type="NCBI Taxonomy" id="280463"/>
    <lineage>
        <taxon>Eukaryota</taxon>
        <taxon>Haptista</taxon>
        <taxon>Haptophyta</taxon>
        <taxon>Prymnesiophyceae</taxon>
        <taxon>Isochrysidales</taxon>
        <taxon>Noelaerhabdaceae</taxon>
        <taxon>Emiliania</taxon>
    </lineage>
</organism>
<reference evidence="2" key="1">
    <citation type="journal article" date="2013" name="Nature">
        <title>Pan genome of the phytoplankton Emiliania underpins its global distribution.</title>
        <authorList>
            <person name="Read B.A."/>
            <person name="Kegel J."/>
            <person name="Klute M.J."/>
            <person name="Kuo A."/>
            <person name="Lefebvre S.C."/>
            <person name="Maumus F."/>
            <person name="Mayer C."/>
            <person name="Miller J."/>
            <person name="Monier A."/>
            <person name="Salamov A."/>
            <person name="Young J."/>
            <person name="Aguilar M."/>
            <person name="Claverie J.M."/>
            <person name="Frickenhaus S."/>
            <person name="Gonzalez K."/>
            <person name="Herman E.K."/>
            <person name="Lin Y.C."/>
            <person name="Napier J."/>
            <person name="Ogata H."/>
            <person name="Sarno A.F."/>
            <person name="Shmutz J."/>
            <person name="Schroeder D."/>
            <person name="de Vargas C."/>
            <person name="Verret F."/>
            <person name="von Dassow P."/>
            <person name="Valentin K."/>
            <person name="Van de Peer Y."/>
            <person name="Wheeler G."/>
            <person name="Dacks J.B."/>
            <person name="Delwiche C.F."/>
            <person name="Dyhrman S.T."/>
            <person name="Glockner G."/>
            <person name="John U."/>
            <person name="Richards T."/>
            <person name="Worden A.Z."/>
            <person name="Zhang X."/>
            <person name="Grigoriev I.V."/>
            <person name="Allen A.E."/>
            <person name="Bidle K."/>
            <person name="Borodovsky M."/>
            <person name="Bowler C."/>
            <person name="Brownlee C."/>
            <person name="Cock J.M."/>
            <person name="Elias M."/>
            <person name="Gladyshev V.N."/>
            <person name="Groth M."/>
            <person name="Guda C."/>
            <person name="Hadaegh A."/>
            <person name="Iglesias-Rodriguez M.D."/>
            <person name="Jenkins J."/>
            <person name="Jones B.M."/>
            <person name="Lawson T."/>
            <person name="Leese F."/>
            <person name="Lindquist E."/>
            <person name="Lobanov A."/>
            <person name="Lomsadze A."/>
            <person name="Malik S.B."/>
            <person name="Marsh M.E."/>
            <person name="Mackinder L."/>
            <person name="Mock T."/>
            <person name="Mueller-Roeber B."/>
            <person name="Pagarete A."/>
            <person name="Parker M."/>
            <person name="Probert I."/>
            <person name="Quesneville H."/>
            <person name="Raines C."/>
            <person name="Rensing S.A."/>
            <person name="Riano-Pachon D.M."/>
            <person name="Richier S."/>
            <person name="Rokitta S."/>
            <person name="Shiraiwa Y."/>
            <person name="Soanes D.M."/>
            <person name="van der Giezen M."/>
            <person name="Wahlund T.M."/>
            <person name="Williams B."/>
            <person name="Wilson W."/>
            <person name="Wolfe G."/>
            <person name="Wurch L.L."/>
        </authorList>
    </citation>
    <scope>NUCLEOTIDE SEQUENCE</scope>
</reference>
<dbReference type="HOGENOM" id="CLU_1095944_0_0_1"/>
<protein>
    <recommendedName>
        <fullName evidence="3">PDZ domain-containing protein</fullName>
    </recommendedName>
</protein>
<dbReference type="EnsemblProtists" id="EOD39004">
    <property type="protein sequence ID" value="EOD39004"/>
    <property type="gene ID" value="EMIHUDRAFT_223852"/>
</dbReference>
<keyword evidence="2" id="KW-1185">Reference proteome</keyword>
<accession>A0A0D3KTB9</accession>
<sequence length="254" mass="26328">MDDLLPDLTALDATHARIEQRVRESSRDVSPVFPPPPAAAATWSALVEQSGESEEGVVTSGGVDTGRADANDVVGVRLSRDSGGLFRLVLKRAESGEVYIGALLPSDSGDGRALLREGEVVAAIDGLTAGAAGFEGLLAHVKAAEQSILLEASLACTSRLAPPPTRLATRGAVRMIGLGQEAAAGVASAAVERGIDPAAAAGLAENLHRKGEEMKLGWQNAATQIGGWWRDRTEAAQEKIEAIKQAAWPAGRPS</sequence>
<reference evidence="1" key="2">
    <citation type="submission" date="2024-10" db="UniProtKB">
        <authorList>
            <consortium name="EnsemblProtists"/>
        </authorList>
    </citation>
    <scope>IDENTIFICATION</scope>
</reference>
<name>A0A0D3KTB9_EMIH1</name>
<evidence type="ECO:0000313" key="2">
    <source>
        <dbReference type="Proteomes" id="UP000013827"/>
    </source>
</evidence>
<dbReference type="AlphaFoldDB" id="A0A0D3KTB9"/>
<dbReference type="Proteomes" id="UP000013827">
    <property type="component" value="Unassembled WGS sequence"/>
</dbReference>